<dbReference type="EMBL" id="CP104064">
    <property type="protein sequence ID" value="WAH36333.1"/>
    <property type="molecule type" value="Genomic_DNA"/>
</dbReference>
<dbReference type="SMART" id="SM00345">
    <property type="entry name" value="HTH_GNTR"/>
    <property type="match status" value="1"/>
</dbReference>
<organism evidence="5 6">
    <name type="scientific">Alicyclobacillus dauci</name>
    <dbReference type="NCBI Taxonomy" id="1475485"/>
    <lineage>
        <taxon>Bacteria</taxon>
        <taxon>Bacillati</taxon>
        <taxon>Bacillota</taxon>
        <taxon>Bacilli</taxon>
        <taxon>Bacillales</taxon>
        <taxon>Alicyclobacillaceae</taxon>
        <taxon>Alicyclobacillus</taxon>
    </lineage>
</organism>
<dbReference type="PANTHER" id="PTHR43537">
    <property type="entry name" value="TRANSCRIPTIONAL REGULATOR, GNTR FAMILY"/>
    <property type="match status" value="1"/>
</dbReference>
<dbReference type="SUPFAM" id="SSF46785">
    <property type="entry name" value="Winged helix' DNA-binding domain"/>
    <property type="match status" value="1"/>
</dbReference>
<keyword evidence="1" id="KW-0805">Transcription regulation</keyword>
<sequence length="213" mass="24683">MSTQVEMAYRYLKDRILDGTYKPAQKLTESDLSQVIGVSRNTVKQALLKLEQEKLVEIESNKGARIKSLTLDEILNYLQIREVLEGLVASSAAVNINDTQIRKMEDLLENMREHVDSDNLDEYSVKNREFHDVIYEASTNVQAVDMIKIIKNQLNRYHFRTILVPGRTKESLMEHKLILDALKTHDSYAAQQAIQVHISHIRETIDKHYNYLI</sequence>
<dbReference type="InterPro" id="IPR008920">
    <property type="entry name" value="TF_FadR/GntR_C"/>
</dbReference>
<dbReference type="Pfam" id="PF07729">
    <property type="entry name" value="FCD"/>
    <property type="match status" value="1"/>
</dbReference>
<evidence type="ECO:0000313" key="6">
    <source>
        <dbReference type="Proteomes" id="UP001164803"/>
    </source>
</evidence>
<dbReference type="Proteomes" id="UP001164803">
    <property type="component" value="Chromosome"/>
</dbReference>
<evidence type="ECO:0000256" key="1">
    <source>
        <dbReference type="ARBA" id="ARBA00023015"/>
    </source>
</evidence>
<dbReference type="InterPro" id="IPR036388">
    <property type="entry name" value="WH-like_DNA-bd_sf"/>
</dbReference>
<evidence type="ECO:0000259" key="4">
    <source>
        <dbReference type="PROSITE" id="PS50949"/>
    </source>
</evidence>
<feature type="domain" description="HTH gntR-type" evidence="4">
    <location>
        <begin position="2"/>
        <end position="69"/>
    </location>
</feature>
<dbReference type="SMART" id="SM00895">
    <property type="entry name" value="FCD"/>
    <property type="match status" value="1"/>
</dbReference>
<dbReference type="PROSITE" id="PS50949">
    <property type="entry name" value="HTH_GNTR"/>
    <property type="match status" value="1"/>
</dbReference>
<dbReference type="Pfam" id="PF00392">
    <property type="entry name" value="GntR"/>
    <property type="match status" value="1"/>
</dbReference>
<keyword evidence="3" id="KW-0804">Transcription</keyword>
<evidence type="ECO:0000256" key="2">
    <source>
        <dbReference type="ARBA" id="ARBA00023125"/>
    </source>
</evidence>
<proteinExistence type="predicted"/>
<name>A0ABY6Z1E9_9BACL</name>
<dbReference type="Gene3D" id="1.20.120.530">
    <property type="entry name" value="GntR ligand-binding domain-like"/>
    <property type="match status" value="1"/>
</dbReference>
<keyword evidence="6" id="KW-1185">Reference proteome</keyword>
<gene>
    <name evidence="5" type="ORF">NZD86_19200</name>
</gene>
<dbReference type="RefSeq" id="WP_268043662.1">
    <property type="nucleotide sequence ID" value="NZ_CP104064.1"/>
</dbReference>
<keyword evidence="2" id="KW-0238">DNA-binding</keyword>
<dbReference type="SUPFAM" id="SSF48008">
    <property type="entry name" value="GntR ligand-binding domain-like"/>
    <property type="match status" value="1"/>
</dbReference>
<evidence type="ECO:0000313" key="5">
    <source>
        <dbReference type="EMBL" id="WAH36333.1"/>
    </source>
</evidence>
<dbReference type="InterPro" id="IPR036390">
    <property type="entry name" value="WH_DNA-bd_sf"/>
</dbReference>
<dbReference type="PANTHER" id="PTHR43537:SF5">
    <property type="entry name" value="UXU OPERON TRANSCRIPTIONAL REGULATOR"/>
    <property type="match status" value="1"/>
</dbReference>
<dbReference type="CDD" id="cd07377">
    <property type="entry name" value="WHTH_GntR"/>
    <property type="match status" value="1"/>
</dbReference>
<reference evidence="5" key="1">
    <citation type="submission" date="2022-08" db="EMBL/GenBank/DDBJ databases">
        <title>Alicyclobacillus dauci DSM2870, complete genome.</title>
        <authorList>
            <person name="Wang Q."/>
            <person name="Cai R."/>
            <person name="Wang Z."/>
        </authorList>
    </citation>
    <scope>NUCLEOTIDE SEQUENCE</scope>
    <source>
        <strain evidence="5">DSM 28700</strain>
    </source>
</reference>
<dbReference type="InterPro" id="IPR011711">
    <property type="entry name" value="GntR_C"/>
</dbReference>
<dbReference type="InterPro" id="IPR000524">
    <property type="entry name" value="Tscrpt_reg_HTH_GntR"/>
</dbReference>
<protein>
    <submittedName>
        <fullName evidence="5">GntR family transcriptional regulator</fullName>
    </submittedName>
</protein>
<accession>A0ABY6Z1E9</accession>
<dbReference type="Gene3D" id="1.10.10.10">
    <property type="entry name" value="Winged helix-like DNA-binding domain superfamily/Winged helix DNA-binding domain"/>
    <property type="match status" value="1"/>
</dbReference>
<evidence type="ECO:0000256" key="3">
    <source>
        <dbReference type="ARBA" id="ARBA00023163"/>
    </source>
</evidence>